<reference evidence="2 3" key="1">
    <citation type="submission" date="2018-05" db="EMBL/GenBank/DDBJ databases">
        <title>Genomic Encyclopedia of Archaeal and Bacterial Type Strains, Phase II (KMG-II): from individual species to whole genera.</title>
        <authorList>
            <person name="Goeker M."/>
        </authorList>
    </citation>
    <scope>NUCLEOTIDE SEQUENCE [LARGE SCALE GENOMIC DNA]</scope>
    <source>
        <strain evidence="2 3">DSM 22214</strain>
    </source>
</reference>
<dbReference type="EMBL" id="QGGO01000008">
    <property type="protein sequence ID" value="PWK26988.1"/>
    <property type="molecule type" value="Genomic_DNA"/>
</dbReference>
<sequence length="100" mass="11599">MTTLIILGVIIWIFAWWSDKSALILLDHYGFNSNGFNDTERFQNVTQENIDKVKSLETSIMGIGWPLKAIFGFLMTIPYLIFVYIVKVLIDRIKKKKNEA</sequence>
<protein>
    <recommendedName>
        <fullName evidence="4">PepSY-associated transmembrane protein</fullName>
    </recommendedName>
</protein>
<proteinExistence type="predicted"/>
<organism evidence="2 3">
    <name type="scientific">Arcicella aurantiaca</name>
    <dbReference type="NCBI Taxonomy" id="591202"/>
    <lineage>
        <taxon>Bacteria</taxon>
        <taxon>Pseudomonadati</taxon>
        <taxon>Bacteroidota</taxon>
        <taxon>Cytophagia</taxon>
        <taxon>Cytophagales</taxon>
        <taxon>Flectobacillaceae</taxon>
        <taxon>Arcicella</taxon>
    </lineage>
</organism>
<comment type="caution">
    <text evidence="2">The sequence shown here is derived from an EMBL/GenBank/DDBJ whole genome shotgun (WGS) entry which is preliminary data.</text>
</comment>
<keyword evidence="1" id="KW-0472">Membrane</keyword>
<keyword evidence="3" id="KW-1185">Reference proteome</keyword>
<evidence type="ECO:0000313" key="2">
    <source>
        <dbReference type="EMBL" id="PWK26988.1"/>
    </source>
</evidence>
<evidence type="ECO:0008006" key="4">
    <source>
        <dbReference type="Google" id="ProtNLM"/>
    </source>
</evidence>
<evidence type="ECO:0000313" key="3">
    <source>
        <dbReference type="Proteomes" id="UP000245489"/>
    </source>
</evidence>
<dbReference type="AlphaFoldDB" id="A0A316EBN1"/>
<name>A0A316EBN1_9BACT</name>
<keyword evidence="1" id="KW-0812">Transmembrane</keyword>
<evidence type="ECO:0000256" key="1">
    <source>
        <dbReference type="SAM" id="Phobius"/>
    </source>
</evidence>
<gene>
    <name evidence="2" type="ORF">LV89_01800</name>
</gene>
<feature type="transmembrane region" description="Helical" evidence="1">
    <location>
        <begin position="69"/>
        <end position="90"/>
    </location>
</feature>
<accession>A0A316EBN1</accession>
<keyword evidence="1" id="KW-1133">Transmembrane helix</keyword>
<dbReference type="Proteomes" id="UP000245489">
    <property type="component" value="Unassembled WGS sequence"/>
</dbReference>